<dbReference type="EMBL" id="JAPJDZ010000019">
    <property type="protein sequence ID" value="MDP5136166.1"/>
    <property type="molecule type" value="Genomic_DNA"/>
</dbReference>
<feature type="domain" description="Ketoreductase" evidence="4">
    <location>
        <begin position="7"/>
        <end position="179"/>
    </location>
</feature>
<evidence type="ECO:0000256" key="3">
    <source>
        <dbReference type="RuleBase" id="RU000363"/>
    </source>
</evidence>
<sequence length="267" mass="28445">MNKLDDKCILLTGATGGIGQAVLQQLLVCGAKVIITGRDSLMLNKLAGLAPEKINTFAGDLTDDATRRALLAYCQQLGGIDMLINNAGISQFSAANDQQLQTLVNTNLLSPMLLTQLFLPMLRLTKGTILNVGSTFGSIGYAGFTGYCATKFGLRGYTEALKRELADTGVRVLYLAPRATRTAINSPQVDALNQALGQGVDTADVVAKALVEQLQGGRPRRFLGMAENVFVRVNALFPAVVDHALSGKLKQIKQFFIGTGVKNSAEV</sequence>
<dbReference type="RefSeq" id="WP_305975402.1">
    <property type="nucleotide sequence ID" value="NZ_JAPJDZ010000019.1"/>
</dbReference>
<comment type="caution">
    <text evidence="5">The sequence shown here is derived from an EMBL/GenBank/DDBJ whole genome shotgun (WGS) entry which is preliminary data.</text>
</comment>
<dbReference type="Pfam" id="PF00106">
    <property type="entry name" value="adh_short"/>
    <property type="match status" value="1"/>
</dbReference>
<dbReference type="InterPro" id="IPR036291">
    <property type="entry name" value="NAD(P)-bd_dom_sf"/>
</dbReference>
<name>A0ABT9HYF3_9GAMM</name>
<protein>
    <submittedName>
        <fullName evidence="5">SDR family oxidoreductase</fullName>
    </submittedName>
</protein>
<evidence type="ECO:0000259" key="4">
    <source>
        <dbReference type="SMART" id="SM00822"/>
    </source>
</evidence>
<dbReference type="NCBIfam" id="NF006565">
    <property type="entry name" value="PRK09072.1"/>
    <property type="match status" value="1"/>
</dbReference>
<dbReference type="PRINTS" id="PR00080">
    <property type="entry name" value="SDRFAMILY"/>
</dbReference>
<dbReference type="InterPro" id="IPR002347">
    <property type="entry name" value="SDR_fam"/>
</dbReference>
<dbReference type="SMART" id="SM00822">
    <property type="entry name" value="PKS_KR"/>
    <property type="match status" value="1"/>
</dbReference>
<keyword evidence="2" id="KW-0560">Oxidoreductase</keyword>
<organism evidence="5 6">
    <name type="scientific">Rheinheimera baltica</name>
    <dbReference type="NCBI Taxonomy" id="67576"/>
    <lineage>
        <taxon>Bacteria</taxon>
        <taxon>Pseudomonadati</taxon>
        <taxon>Pseudomonadota</taxon>
        <taxon>Gammaproteobacteria</taxon>
        <taxon>Chromatiales</taxon>
        <taxon>Chromatiaceae</taxon>
        <taxon>Rheinheimera</taxon>
    </lineage>
</organism>
<dbReference type="InterPro" id="IPR057326">
    <property type="entry name" value="KR_dom"/>
</dbReference>
<dbReference type="PANTHER" id="PTHR44196:SF1">
    <property type="entry name" value="DEHYDROGENASE_REDUCTASE SDR FAMILY MEMBER 7B"/>
    <property type="match status" value="1"/>
</dbReference>
<dbReference type="PANTHER" id="PTHR44196">
    <property type="entry name" value="DEHYDROGENASE/REDUCTASE SDR FAMILY MEMBER 7B"/>
    <property type="match status" value="1"/>
</dbReference>
<evidence type="ECO:0000313" key="6">
    <source>
        <dbReference type="Proteomes" id="UP001231109"/>
    </source>
</evidence>
<comment type="similarity">
    <text evidence="1 3">Belongs to the short-chain dehydrogenases/reductases (SDR) family.</text>
</comment>
<gene>
    <name evidence="5" type="ORF">ORJ04_09415</name>
</gene>
<dbReference type="Gene3D" id="3.40.50.720">
    <property type="entry name" value="NAD(P)-binding Rossmann-like Domain"/>
    <property type="match status" value="1"/>
</dbReference>
<reference evidence="5 6" key="1">
    <citation type="submission" date="2022-11" db="EMBL/GenBank/DDBJ databases">
        <title>Viruses from the air-sea interface of a natural surface slick.</title>
        <authorList>
            <person name="Rahlff J."/>
            <person name="Holmfeldt K."/>
        </authorList>
    </citation>
    <scope>NUCLEOTIDE SEQUENCE [LARGE SCALE GENOMIC DNA]</scope>
    <source>
        <strain evidence="5 6">SMS4</strain>
    </source>
</reference>
<dbReference type="SUPFAM" id="SSF51735">
    <property type="entry name" value="NAD(P)-binding Rossmann-fold domains"/>
    <property type="match status" value="1"/>
</dbReference>
<evidence type="ECO:0000256" key="2">
    <source>
        <dbReference type="ARBA" id="ARBA00023002"/>
    </source>
</evidence>
<keyword evidence="6" id="KW-1185">Reference proteome</keyword>
<evidence type="ECO:0000313" key="5">
    <source>
        <dbReference type="EMBL" id="MDP5136166.1"/>
    </source>
</evidence>
<evidence type="ECO:0000256" key="1">
    <source>
        <dbReference type="ARBA" id="ARBA00006484"/>
    </source>
</evidence>
<proteinExistence type="inferred from homology"/>
<accession>A0ABT9HYF3</accession>
<dbReference type="Proteomes" id="UP001231109">
    <property type="component" value="Unassembled WGS sequence"/>
</dbReference>
<dbReference type="PRINTS" id="PR00081">
    <property type="entry name" value="GDHRDH"/>
</dbReference>